<dbReference type="Gene3D" id="2.20.25.240">
    <property type="match status" value="1"/>
</dbReference>
<evidence type="ECO:0000256" key="2">
    <source>
        <dbReference type="ARBA" id="ARBA00022771"/>
    </source>
</evidence>
<dbReference type="Proteomes" id="UP000076408">
    <property type="component" value="Unassembled WGS sequence"/>
</dbReference>
<dbReference type="VEuPathDB" id="VectorBase:ASTE008114"/>
<name>A0A182Y4G7_ANOST</name>
<reference evidence="4" key="2">
    <citation type="submission" date="2020-05" db="UniProtKB">
        <authorList>
            <consortium name="EnsemblMetazoa"/>
        </authorList>
    </citation>
    <scope>IDENTIFICATION</scope>
    <source>
        <strain evidence="4">Indian</strain>
    </source>
</reference>
<evidence type="ECO:0000313" key="5">
    <source>
        <dbReference type="Proteomes" id="UP000076408"/>
    </source>
</evidence>
<dbReference type="InterPro" id="IPR007588">
    <property type="entry name" value="Znf_FLYWCH"/>
</dbReference>
<keyword evidence="2" id="KW-0863">Zinc-finger</keyword>
<dbReference type="AlphaFoldDB" id="A0A182Y4G7"/>
<proteinExistence type="predicted"/>
<dbReference type="VEuPathDB" id="VectorBase:ASTEI03353"/>
<accession>A0A182Y4G7</accession>
<evidence type="ECO:0000256" key="3">
    <source>
        <dbReference type="ARBA" id="ARBA00022833"/>
    </source>
</evidence>
<sequence length="82" mass="10112">MLWCFCTAESDDEFKSPMEDNELRFLTTNKGKQVLVHHGHVYRINRHRGRLRYWECVKRRTKLQCHTKLTTEYNRHKKHRLV</sequence>
<dbReference type="Pfam" id="PF04500">
    <property type="entry name" value="FLYWCH"/>
    <property type="match status" value="1"/>
</dbReference>
<dbReference type="EnsemblMetazoa" id="ASTEI03353-RA">
    <property type="protein sequence ID" value="ASTEI03353-PA"/>
    <property type="gene ID" value="ASTEI03353"/>
</dbReference>
<keyword evidence="5" id="KW-1185">Reference proteome</keyword>
<evidence type="ECO:0000313" key="4">
    <source>
        <dbReference type="EnsemblMetazoa" id="ASTEI03353-PA"/>
    </source>
</evidence>
<reference evidence="5" key="1">
    <citation type="journal article" date="2014" name="Genome Biol.">
        <title>Genome analysis of a major urban malaria vector mosquito, Anopheles stephensi.</title>
        <authorList>
            <person name="Jiang X."/>
            <person name="Peery A."/>
            <person name="Hall A.B."/>
            <person name="Sharma A."/>
            <person name="Chen X.G."/>
            <person name="Waterhouse R.M."/>
            <person name="Komissarov A."/>
            <person name="Riehle M.M."/>
            <person name="Shouche Y."/>
            <person name="Sharakhova M.V."/>
            <person name="Lawson D."/>
            <person name="Pakpour N."/>
            <person name="Arensburger P."/>
            <person name="Davidson V.L."/>
            <person name="Eiglmeier K."/>
            <person name="Emrich S."/>
            <person name="George P."/>
            <person name="Kennedy R.C."/>
            <person name="Mane S.P."/>
            <person name="Maslen G."/>
            <person name="Oringanje C."/>
            <person name="Qi Y."/>
            <person name="Settlage R."/>
            <person name="Tojo M."/>
            <person name="Tubio J.M."/>
            <person name="Unger M.F."/>
            <person name="Wang B."/>
            <person name="Vernick K.D."/>
            <person name="Ribeiro J.M."/>
            <person name="James A.A."/>
            <person name="Michel K."/>
            <person name="Riehle M.A."/>
            <person name="Luckhart S."/>
            <person name="Sharakhov I.V."/>
            <person name="Tu Z."/>
        </authorList>
    </citation>
    <scope>NUCLEOTIDE SEQUENCE [LARGE SCALE GENOMIC DNA]</scope>
    <source>
        <strain evidence="5">Indian</strain>
    </source>
</reference>
<evidence type="ECO:0000256" key="1">
    <source>
        <dbReference type="ARBA" id="ARBA00022723"/>
    </source>
</evidence>
<protein>
    <submittedName>
        <fullName evidence="4">FLYWCH-type domain-containing protein</fullName>
    </submittedName>
</protein>
<keyword evidence="3" id="KW-0862">Zinc</keyword>
<keyword evidence="1" id="KW-0479">Metal-binding</keyword>
<dbReference type="GO" id="GO:0008270">
    <property type="term" value="F:zinc ion binding"/>
    <property type="evidence" value="ECO:0007669"/>
    <property type="project" value="UniProtKB-KW"/>
</dbReference>
<organism evidence="4 5">
    <name type="scientific">Anopheles stephensi</name>
    <name type="common">Indo-Pakistan malaria mosquito</name>
    <dbReference type="NCBI Taxonomy" id="30069"/>
    <lineage>
        <taxon>Eukaryota</taxon>
        <taxon>Metazoa</taxon>
        <taxon>Ecdysozoa</taxon>
        <taxon>Arthropoda</taxon>
        <taxon>Hexapoda</taxon>
        <taxon>Insecta</taxon>
        <taxon>Pterygota</taxon>
        <taxon>Neoptera</taxon>
        <taxon>Endopterygota</taxon>
        <taxon>Diptera</taxon>
        <taxon>Nematocera</taxon>
        <taxon>Culicoidea</taxon>
        <taxon>Culicidae</taxon>
        <taxon>Anophelinae</taxon>
        <taxon>Anopheles</taxon>
    </lineage>
</organism>